<dbReference type="AlphaFoldDB" id="A0AAD8UCQ7"/>
<keyword evidence="2" id="KW-1185">Reference proteome</keyword>
<evidence type="ECO:0000313" key="2">
    <source>
        <dbReference type="Proteomes" id="UP001244207"/>
    </source>
</evidence>
<dbReference type="EMBL" id="JAHMHS010000114">
    <property type="protein sequence ID" value="KAK1716687.1"/>
    <property type="molecule type" value="Genomic_DNA"/>
</dbReference>
<gene>
    <name evidence="1" type="ORF">BDZ83DRAFT_722784</name>
</gene>
<dbReference type="Proteomes" id="UP001244207">
    <property type="component" value="Unassembled WGS sequence"/>
</dbReference>
<name>A0AAD8UCQ7_GLOAC</name>
<accession>A0AAD8UCQ7</accession>
<sequence length="162" mass="17913">MSPSPPVTLGALEGPALCERCLPVLLDDSINDFVEGEYPSSDSSVTLRHKAEGEGEMIMLGSPCQWKDSLPLLSVLAESSEKGCHLCTFIRKHVTQRGIDYAGDVYINGGYIWGADRDVFGSKPNEEGLVFWRCEVYKRPEQEFLAAITFNIESDNGQCLYS</sequence>
<dbReference type="GeneID" id="85396405"/>
<reference evidence="1" key="1">
    <citation type="submission" date="2021-12" db="EMBL/GenBank/DDBJ databases">
        <title>Comparative genomics, transcriptomics and evolutionary studies reveal genomic signatures of adaptation to plant cell wall in hemibiotrophic fungi.</title>
        <authorList>
            <consortium name="DOE Joint Genome Institute"/>
            <person name="Baroncelli R."/>
            <person name="Diaz J.F."/>
            <person name="Benocci T."/>
            <person name="Peng M."/>
            <person name="Battaglia E."/>
            <person name="Haridas S."/>
            <person name="Andreopoulos W."/>
            <person name="Labutti K."/>
            <person name="Pangilinan J."/>
            <person name="Floch G.L."/>
            <person name="Makela M.R."/>
            <person name="Henrissat B."/>
            <person name="Grigoriev I.V."/>
            <person name="Crouch J.A."/>
            <person name="De Vries R.P."/>
            <person name="Sukno S.A."/>
            <person name="Thon M.R."/>
        </authorList>
    </citation>
    <scope>NUCLEOTIDE SEQUENCE</scope>
    <source>
        <strain evidence="1">CBS 112980</strain>
    </source>
</reference>
<proteinExistence type="predicted"/>
<evidence type="ECO:0000313" key="1">
    <source>
        <dbReference type="EMBL" id="KAK1716687.1"/>
    </source>
</evidence>
<dbReference type="RefSeq" id="XP_060360617.1">
    <property type="nucleotide sequence ID" value="XM_060512507.1"/>
</dbReference>
<comment type="caution">
    <text evidence="1">The sequence shown here is derived from an EMBL/GenBank/DDBJ whole genome shotgun (WGS) entry which is preliminary data.</text>
</comment>
<protein>
    <submittedName>
        <fullName evidence="1">Uncharacterized protein</fullName>
    </submittedName>
</protein>
<organism evidence="1 2">
    <name type="scientific">Glomerella acutata</name>
    <name type="common">Colletotrichum acutatum</name>
    <dbReference type="NCBI Taxonomy" id="27357"/>
    <lineage>
        <taxon>Eukaryota</taxon>
        <taxon>Fungi</taxon>
        <taxon>Dikarya</taxon>
        <taxon>Ascomycota</taxon>
        <taxon>Pezizomycotina</taxon>
        <taxon>Sordariomycetes</taxon>
        <taxon>Hypocreomycetidae</taxon>
        <taxon>Glomerellales</taxon>
        <taxon>Glomerellaceae</taxon>
        <taxon>Colletotrichum</taxon>
        <taxon>Colletotrichum acutatum species complex</taxon>
    </lineage>
</organism>